<dbReference type="AlphaFoldDB" id="X1RKQ4"/>
<feature type="non-terminal residue" evidence="2">
    <location>
        <position position="1"/>
    </location>
</feature>
<evidence type="ECO:0000313" key="1">
    <source>
        <dbReference type="EMBL" id="GAI18674.1"/>
    </source>
</evidence>
<evidence type="ECO:0000313" key="2">
    <source>
        <dbReference type="EMBL" id="GAI63750.1"/>
    </source>
</evidence>
<proteinExistence type="predicted"/>
<accession>X1RKQ4</accession>
<reference evidence="2" key="1">
    <citation type="journal article" date="2014" name="Front. Microbiol.">
        <title>High frequency of phylogenetically diverse reductive dehalogenase-homologous genes in deep subseafloor sedimentary metagenomes.</title>
        <authorList>
            <person name="Kawai M."/>
            <person name="Futagami T."/>
            <person name="Toyoda A."/>
            <person name="Takaki Y."/>
            <person name="Nishi S."/>
            <person name="Hori S."/>
            <person name="Arai W."/>
            <person name="Tsubouchi T."/>
            <person name="Morono Y."/>
            <person name="Uchiyama I."/>
            <person name="Ito T."/>
            <person name="Fujiyama A."/>
            <person name="Inagaki F."/>
            <person name="Takami H."/>
        </authorList>
    </citation>
    <scope>NUCLEOTIDE SEQUENCE</scope>
    <source>
        <strain evidence="2">Expedition CK06-06</strain>
    </source>
</reference>
<organism evidence="2">
    <name type="scientific">marine sediment metagenome</name>
    <dbReference type="NCBI Taxonomy" id="412755"/>
    <lineage>
        <taxon>unclassified sequences</taxon>
        <taxon>metagenomes</taxon>
        <taxon>ecological metagenomes</taxon>
    </lineage>
</organism>
<sequence length="38" mass="4589">VTLAVNRQTAKLERRFISKEIQPLLEDIDENQRDRYDD</sequence>
<gene>
    <name evidence="1" type="ORF">S06H3_36631</name>
    <name evidence="2" type="ORF">S06H3_64904</name>
</gene>
<dbReference type="EMBL" id="BARV01043500">
    <property type="protein sequence ID" value="GAI63750.1"/>
    <property type="molecule type" value="Genomic_DNA"/>
</dbReference>
<dbReference type="EMBL" id="BARV01022205">
    <property type="protein sequence ID" value="GAI18674.1"/>
    <property type="molecule type" value="Genomic_DNA"/>
</dbReference>
<name>X1RKQ4_9ZZZZ</name>
<comment type="caution">
    <text evidence="2">The sequence shown here is derived from an EMBL/GenBank/DDBJ whole genome shotgun (WGS) entry which is preliminary data.</text>
</comment>
<protein>
    <submittedName>
        <fullName evidence="2">Uncharacterized protein</fullName>
    </submittedName>
</protein>